<proteinExistence type="predicted"/>
<dbReference type="AlphaFoldDB" id="A0A8H8P7D4"/>
<sequence>MWQEILHNCIYYDSNHEVVLLDDGTGTQTGANQLEELDDISLIALLDCLGNLNMSTYGLSGEEIMDAKNIFESVVEAHTFLEDEDYDKLSSFDLYDRYKPSQALFAKLIKHYQPINSPKGTQIPSIKHLHTHA</sequence>
<organism evidence="1 2">
    <name type="scientific">Rhizoctonia solani</name>
    <dbReference type="NCBI Taxonomy" id="456999"/>
    <lineage>
        <taxon>Eukaryota</taxon>
        <taxon>Fungi</taxon>
        <taxon>Dikarya</taxon>
        <taxon>Basidiomycota</taxon>
        <taxon>Agaricomycotina</taxon>
        <taxon>Agaricomycetes</taxon>
        <taxon>Cantharellales</taxon>
        <taxon>Ceratobasidiaceae</taxon>
        <taxon>Rhizoctonia</taxon>
    </lineage>
</organism>
<protein>
    <submittedName>
        <fullName evidence="1">Transposase family Tnp2 protein</fullName>
    </submittedName>
</protein>
<dbReference type="GeneID" id="67029391"/>
<evidence type="ECO:0000313" key="1">
    <source>
        <dbReference type="EMBL" id="QRW25163.1"/>
    </source>
</evidence>
<evidence type="ECO:0000313" key="2">
    <source>
        <dbReference type="Proteomes" id="UP000650533"/>
    </source>
</evidence>
<dbReference type="RefSeq" id="XP_043185400.1">
    <property type="nucleotide sequence ID" value="XM_043326928.1"/>
</dbReference>
<reference evidence="1" key="1">
    <citation type="submission" date="2020-05" db="EMBL/GenBank/DDBJ databases">
        <title>Evolutionary and genomic comparisons of hybrid uninucleate and nonhybrid Rhizoctonia fungi.</title>
        <authorList>
            <person name="Li C."/>
            <person name="Chen X."/>
        </authorList>
    </citation>
    <scope>NUCLEOTIDE SEQUENCE</scope>
    <source>
        <strain evidence="1">AG-1 IA</strain>
    </source>
</reference>
<dbReference type="Proteomes" id="UP000650533">
    <property type="component" value="Chromosome 13"/>
</dbReference>
<name>A0A8H8P7D4_9AGAM</name>
<dbReference type="EMBL" id="CP059670">
    <property type="protein sequence ID" value="QRW25163.1"/>
    <property type="molecule type" value="Genomic_DNA"/>
</dbReference>
<dbReference type="KEGG" id="rsx:RhiXN_07112"/>
<gene>
    <name evidence="1" type="ORF">RhiXN_07112</name>
</gene>
<accession>A0A8H8P7D4</accession>